<evidence type="ECO:0000256" key="4">
    <source>
        <dbReference type="ARBA" id="ARBA00022679"/>
    </source>
</evidence>
<dbReference type="Gene3D" id="2.40.50.100">
    <property type="match status" value="1"/>
</dbReference>
<dbReference type="Proteomes" id="UP001210211">
    <property type="component" value="Unassembled WGS sequence"/>
</dbReference>
<protein>
    <recommendedName>
        <fullName evidence="2">DNA-directed RNA polymerase</fullName>
        <ecNumber evidence="2">2.7.7.6</ecNumber>
    </recommendedName>
</protein>
<evidence type="ECO:0000256" key="3">
    <source>
        <dbReference type="ARBA" id="ARBA00022478"/>
    </source>
</evidence>
<proteinExistence type="inferred from homology"/>
<evidence type="ECO:0000313" key="8">
    <source>
        <dbReference type="Proteomes" id="UP001210211"/>
    </source>
</evidence>
<name>A0AAD5W670_9POAL</name>
<dbReference type="Gene3D" id="3.90.1100.10">
    <property type="match status" value="1"/>
</dbReference>
<keyword evidence="3" id="KW-0240">DNA-directed RNA polymerase</keyword>
<evidence type="ECO:0000256" key="2">
    <source>
        <dbReference type="ARBA" id="ARBA00012418"/>
    </source>
</evidence>
<dbReference type="SUPFAM" id="SSF64484">
    <property type="entry name" value="beta and beta-prime subunits of DNA dependent RNA-polymerase"/>
    <property type="match status" value="1"/>
</dbReference>
<dbReference type="PANTHER" id="PTHR20856">
    <property type="entry name" value="DNA-DIRECTED RNA POLYMERASE I SUBUNIT 2"/>
    <property type="match status" value="1"/>
</dbReference>
<evidence type="ECO:0000256" key="5">
    <source>
        <dbReference type="ARBA" id="ARBA00022695"/>
    </source>
</evidence>
<keyword evidence="8" id="KW-1185">Reference proteome</keyword>
<dbReference type="EMBL" id="JAMRDG010000506">
    <property type="protein sequence ID" value="KAJ3674218.1"/>
    <property type="molecule type" value="Genomic_DNA"/>
</dbReference>
<evidence type="ECO:0000313" key="7">
    <source>
        <dbReference type="EMBL" id="KAJ3674218.1"/>
    </source>
</evidence>
<comment type="caution">
    <text evidence="7">The sequence shown here is derived from an EMBL/GenBank/DDBJ whole genome shotgun (WGS) entry which is preliminary data.</text>
</comment>
<sequence>MSSNMQRQAVPLSQSEKCIVGTGLEGQTAVDSGFSVIAEHQGKVFFTDNHKILLSRNGDTLSIPLVKYQGSNKKTLIHQKPRVQGGKCVKRGQILADGAATVGGELALGEKHIGGLYAMGGLQF</sequence>
<gene>
    <name evidence="7" type="ORF">LUZ61_022003</name>
</gene>
<dbReference type="InterPro" id="IPR015712">
    <property type="entry name" value="DNA-dir_RNA_pol_su2"/>
</dbReference>
<keyword evidence="5" id="KW-0548">Nucleotidyltransferase</keyword>
<accession>A0AAD5W670</accession>
<keyword evidence="6" id="KW-0804">Transcription</keyword>
<dbReference type="AlphaFoldDB" id="A0AAD5W670"/>
<evidence type="ECO:0000256" key="1">
    <source>
        <dbReference type="ARBA" id="ARBA00006835"/>
    </source>
</evidence>
<keyword evidence="4" id="KW-0808">Transferase</keyword>
<dbReference type="GO" id="GO:0003899">
    <property type="term" value="F:DNA-directed RNA polymerase activity"/>
    <property type="evidence" value="ECO:0007669"/>
    <property type="project" value="UniProtKB-EC"/>
</dbReference>
<organism evidence="7 8">
    <name type="scientific">Rhynchospora tenuis</name>
    <dbReference type="NCBI Taxonomy" id="198213"/>
    <lineage>
        <taxon>Eukaryota</taxon>
        <taxon>Viridiplantae</taxon>
        <taxon>Streptophyta</taxon>
        <taxon>Embryophyta</taxon>
        <taxon>Tracheophyta</taxon>
        <taxon>Spermatophyta</taxon>
        <taxon>Magnoliopsida</taxon>
        <taxon>Liliopsida</taxon>
        <taxon>Poales</taxon>
        <taxon>Cyperaceae</taxon>
        <taxon>Cyperoideae</taxon>
        <taxon>Rhynchosporeae</taxon>
        <taxon>Rhynchospora</taxon>
    </lineage>
</organism>
<evidence type="ECO:0000256" key="6">
    <source>
        <dbReference type="ARBA" id="ARBA00023163"/>
    </source>
</evidence>
<dbReference type="GO" id="GO:0032549">
    <property type="term" value="F:ribonucleoside binding"/>
    <property type="evidence" value="ECO:0007669"/>
    <property type="project" value="InterPro"/>
</dbReference>
<dbReference type="GO" id="GO:0000428">
    <property type="term" value="C:DNA-directed RNA polymerase complex"/>
    <property type="evidence" value="ECO:0007669"/>
    <property type="project" value="UniProtKB-KW"/>
</dbReference>
<dbReference type="GO" id="GO:0006351">
    <property type="term" value="P:DNA-templated transcription"/>
    <property type="evidence" value="ECO:0007669"/>
    <property type="project" value="InterPro"/>
</dbReference>
<dbReference type="EC" id="2.7.7.6" evidence="2"/>
<reference evidence="7 8" key="1">
    <citation type="journal article" date="2022" name="Cell">
        <title>Repeat-based holocentromeres influence genome architecture and karyotype evolution.</title>
        <authorList>
            <person name="Hofstatter P.G."/>
            <person name="Thangavel G."/>
            <person name="Lux T."/>
            <person name="Neumann P."/>
            <person name="Vondrak T."/>
            <person name="Novak P."/>
            <person name="Zhang M."/>
            <person name="Costa L."/>
            <person name="Castellani M."/>
            <person name="Scott A."/>
            <person name="Toegelov H."/>
            <person name="Fuchs J."/>
            <person name="Mata-Sucre Y."/>
            <person name="Dias Y."/>
            <person name="Vanzela A.L.L."/>
            <person name="Huettel B."/>
            <person name="Almeida C.C.S."/>
            <person name="Simkova H."/>
            <person name="Souza G."/>
            <person name="Pedrosa-Harand A."/>
            <person name="Macas J."/>
            <person name="Mayer K.F.X."/>
            <person name="Houben A."/>
            <person name="Marques A."/>
        </authorList>
    </citation>
    <scope>NUCLEOTIDE SEQUENCE [LARGE SCALE GENOMIC DNA]</scope>
    <source>
        <strain evidence="7">RhyTen1mFocal</strain>
    </source>
</reference>
<comment type="similarity">
    <text evidence="1">Belongs to the RNA polymerase beta chain family.</text>
</comment>